<name>A0A0F9G608_9ZZZZ</name>
<comment type="caution">
    <text evidence="1">The sequence shown here is derived from an EMBL/GenBank/DDBJ whole genome shotgun (WGS) entry which is preliminary data.</text>
</comment>
<proteinExistence type="predicted"/>
<dbReference type="AlphaFoldDB" id="A0A0F9G608"/>
<dbReference type="EMBL" id="LAZR01018986">
    <property type="protein sequence ID" value="KKL94209.1"/>
    <property type="molecule type" value="Genomic_DNA"/>
</dbReference>
<feature type="non-terminal residue" evidence="1">
    <location>
        <position position="1"/>
    </location>
</feature>
<gene>
    <name evidence="1" type="ORF">LCGC14_1866990</name>
</gene>
<evidence type="ECO:0000313" key="1">
    <source>
        <dbReference type="EMBL" id="KKL94209.1"/>
    </source>
</evidence>
<protein>
    <submittedName>
        <fullName evidence="1">Uncharacterized protein</fullName>
    </submittedName>
</protein>
<sequence>PTIVGEQFFGLKRIKADITTTQKVIQPKVTIQKPSELITTKIRTLIAEPTVAVAKSIGGKTRFRTVTIGGKQITTAARKFRGKDFFIRSETDIATGKTVTKIFKGDKLIKTIETVEKPNITFTEPIKKLEAKRVVKEPGRLTEEIKFIKTAEGVSLLGKGITGRRAIFTRESLRAEVVTPKVRKRAEIELDLIFNKKYEDFKPMLFGLNNCNSFSECLTLFGEIKIVLRNTLDEIVKIDSETLKEIFMQINQSNEYYFKDIASRLNIVLSRRSRKIKGFLEVKDKDFELMVKITEILKNIELSRFFGNVLPHEDVISKTLADILRQKKIPNVTLKKKLSGTSHIDITSGVTIAIEVKKIYSNKSKDELIGQLNEDLRIGNYHYGIGYGIDTTKSQLHARDNLVNVDFPRNRIVLVIKPNIT</sequence>
<organism evidence="1">
    <name type="scientific">marine sediment metagenome</name>
    <dbReference type="NCBI Taxonomy" id="412755"/>
    <lineage>
        <taxon>unclassified sequences</taxon>
        <taxon>metagenomes</taxon>
        <taxon>ecological metagenomes</taxon>
    </lineage>
</organism>
<accession>A0A0F9G608</accession>
<reference evidence="1" key="1">
    <citation type="journal article" date="2015" name="Nature">
        <title>Complex archaea that bridge the gap between prokaryotes and eukaryotes.</title>
        <authorList>
            <person name="Spang A."/>
            <person name="Saw J.H."/>
            <person name="Jorgensen S.L."/>
            <person name="Zaremba-Niedzwiedzka K."/>
            <person name="Martijn J."/>
            <person name="Lind A.E."/>
            <person name="van Eijk R."/>
            <person name="Schleper C."/>
            <person name="Guy L."/>
            <person name="Ettema T.J."/>
        </authorList>
    </citation>
    <scope>NUCLEOTIDE SEQUENCE</scope>
</reference>